<evidence type="ECO:0000256" key="1">
    <source>
        <dbReference type="ARBA" id="ARBA00023015"/>
    </source>
</evidence>
<dbReference type="SMART" id="SM01134">
    <property type="entry name" value="DeoRC"/>
    <property type="match status" value="1"/>
</dbReference>
<dbReference type="RefSeq" id="WP_089969288.1">
    <property type="nucleotide sequence ID" value="NZ_FNJM01000005.1"/>
</dbReference>
<dbReference type="SMART" id="SM00420">
    <property type="entry name" value="HTH_DEOR"/>
    <property type="match status" value="1"/>
</dbReference>
<dbReference type="AlphaFoldDB" id="A0A1H0SNP9"/>
<dbReference type="Pfam" id="PF00455">
    <property type="entry name" value="DeoRC"/>
    <property type="match status" value="1"/>
</dbReference>
<dbReference type="Gene3D" id="1.10.10.10">
    <property type="entry name" value="Winged helix-like DNA-binding domain superfamily/Winged helix DNA-binding domain"/>
    <property type="match status" value="1"/>
</dbReference>
<organism evidence="4 5">
    <name type="scientific">Clostridium gasigenes</name>
    <dbReference type="NCBI Taxonomy" id="94869"/>
    <lineage>
        <taxon>Bacteria</taxon>
        <taxon>Bacillati</taxon>
        <taxon>Bacillota</taxon>
        <taxon>Clostridia</taxon>
        <taxon>Eubacteriales</taxon>
        <taxon>Clostridiaceae</taxon>
        <taxon>Clostridium</taxon>
    </lineage>
</organism>
<evidence type="ECO:0000256" key="3">
    <source>
        <dbReference type="ARBA" id="ARBA00023163"/>
    </source>
</evidence>
<dbReference type="SUPFAM" id="SSF100950">
    <property type="entry name" value="NagB/RpiA/CoA transferase-like"/>
    <property type="match status" value="1"/>
</dbReference>
<dbReference type="EMBL" id="FNJM01000005">
    <property type="protein sequence ID" value="SDP43360.1"/>
    <property type="molecule type" value="Genomic_DNA"/>
</dbReference>
<keyword evidence="1" id="KW-0805">Transcription regulation</keyword>
<dbReference type="Gene3D" id="3.40.50.1360">
    <property type="match status" value="1"/>
</dbReference>
<dbReference type="InterPro" id="IPR037171">
    <property type="entry name" value="NagB/RpiA_transferase-like"/>
</dbReference>
<dbReference type="PROSITE" id="PS00894">
    <property type="entry name" value="HTH_DEOR_1"/>
    <property type="match status" value="1"/>
</dbReference>
<dbReference type="PANTHER" id="PTHR30363">
    <property type="entry name" value="HTH-TYPE TRANSCRIPTIONAL REGULATOR SRLR-RELATED"/>
    <property type="match status" value="1"/>
</dbReference>
<dbReference type="PANTHER" id="PTHR30363:SF56">
    <property type="entry name" value="TRANSCRIPTIONAL REGULATOR, DEOR FAMILY"/>
    <property type="match status" value="1"/>
</dbReference>
<gene>
    <name evidence="4" type="ORF">SAMN04488529_105147</name>
</gene>
<dbReference type="InterPro" id="IPR014036">
    <property type="entry name" value="DeoR-like_C"/>
</dbReference>
<dbReference type="PRINTS" id="PR00037">
    <property type="entry name" value="HTHLACR"/>
</dbReference>
<sequence length="250" mass="28372">MLTEQRYQIILNEIDRKSLVYVSELVKDLDTSESTIRRDLNFLHKQGKLKKVHGGATALDKFINTKDDLLSTRESLNIDEKLEIAKYAANLIKENDFVYIDAGTTTDLMIEFINEKEAVYITNGINQAKKLINKGLKTYILGGEIKESTEAIIGVEAINTLKRYNFNKGFFGTNGISKDRGYTTPDISEALVKQEALRRTREAYIMADNSKFDEISCVTFGQLEDATIITTTVKDNTYKEFIEIIEVAKK</sequence>
<dbReference type="InterPro" id="IPR001034">
    <property type="entry name" value="DeoR_HTH"/>
</dbReference>
<evidence type="ECO:0000313" key="5">
    <source>
        <dbReference type="Proteomes" id="UP000198597"/>
    </source>
</evidence>
<evidence type="ECO:0000256" key="2">
    <source>
        <dbReference type="ARBA" id="ARBA00023125"/>
    </source>
</evidence>
<proteinExistence type="predicted"/>
<accession>A0A1H0SNP9</accession>
<dbReference type="PROSITE" id="PS51000">
    <property type="entry name" value="HTH_DEOR_2"/>
    <property type="match status" value="1"/>
</dbReference>
<keyword evidence="2" id="KW-0238">DNA-binding</keyword>
<dbReference type="InterPro" id="IPR050313">
    <property type="entry name" value="Carb_Metab_HTH_regulators"/>
</dbReference>
<keyword evidence="3" id="KW-0804">Transcription</keyword>
<evidence type="ECO:0000313" key="4">
    <source>
        <dbReference type="EMBL" id="SDP43360.1"/>
    </source>
</evidence>
<dbReference type="Pfam" id="PF08220">
    <property type="entry name" value="HTH_DeoR"/>
    <property type="match status" value="1"/>
</dbReference>
<dbReference type="InterPro" id="IPR036390">
    <property type="entry name" value="WH_DNA-bd_sf"/>
</dbReference>
<dbReference type="OrthoDB" id="9797223at2"/>
<dbReference type="InterPro" id="IPR036388">
    <property type="entry name" value="WH-like_DNA-bd_sf"/>
</dbReference>
<dbReference type="Proteomes" id="UP000198597">
    <property type="component" value="Unassembled WGS sequence"/>
</dbReference>
<keyword evidence="5" id="KW-1185">Reference proteome</keyword>
<name>A0A1H0SNP9_9CLOT</name>
<dbReference type="GO" id="GO:0003677">
    <property type="term" value="F:DNA binding"/>
    <property type="evidence" value="ECO:0007669"/>
    <property type="project" value="UniProtKB-KW"/>
</dbReference>
<protein>
    <submittedName>
        <fullName evidence="4">Transcriptional regulator, DeoR family</fullName>
    </submittedName>
</protein>
<dbReference type="GO" id="GO:0003700">
    <property type="term" value="F:DNA-binding transcription factor activity"/>
    <property type="evidence" value="ECO:0007669"/>
    <property type="project" value="InterPro"/>
</dbReference>
<reference evidence="4 5" key="1">
    <citation type="submission" date="2016-10" db="EMBL/GenBank/DDBJ databases">
        <authorList>
            <person name="de Groot N.N."/>
        </authorList>
    </citation>
    <scope>NUCLEOTIDE SEQUENCE [LARGE SCALE GENOMIC DNA]</scope>
    <source>
        <strain evidence="4 5">DSM 12272</strain>
    </source>
</reference>
<dbReference type="SUPFAM" id="SSF46785">
    <property type="entry name" value="Winged helix' DNA-binding domain"/>
    <property type="match status" value="1"/>
</dbReference>
<dbReference type="STRING" id="94869.SAMN04488529_105147"/>
<dbReference type="InterPro" id="IPR018356">
    <property type="entry name" value="Tscrpt_reg_HTH_DeoR_CS"/>
</dbReference>